<sequence length="591" mass="67424">MKCYYELLGVPQNVEQIDLKRAYYKLSLQWHPDKNTTEDTTVIFQDIQEAYKVLSDPHERAWYDKHRAQILQGNSRPSGTSDYQESRVDVFQFFTRSCFDKFDDGPKGFYTVYGKVFTDIAEEEKHAASFTGCPISSSGSDSDDDDAGRTSRSYPSFGSSSSSYAEVVAPFYLFWETFETKKTYTWVEKYDTRFAGSRQERRAMDAENNRIRMTAIRKRNEEVRQLVSYVRKRDKRVIAEKGRIQRAAEEAQTRTQSLAEKARQREATQLHEAWNDEVAFGGIASQWSEQLETELARLEAELDGINLNKPIQNSRVSNHDVDANNPNKFSDGTDAIFKGAQNTEYLDTNYRDSETNVTNEELYCIACDKLFASIKAKLNHESSKKHKKQLEYLRKVISEEDNVLQEHLNSVLLNDGQHPSGDEENDVLTINQHSNKLTKRAKKAERRRKKEAELLNPNLSVTNEQHLPSSKVTGSAEVNNGNDSNKSDTTTQLASSNPVVDSLEEEELPSRHANQSIKSVKNITSNSSKVQKIICDTCNVEFQSRNALFNHLKESGHARLKSKAQISSSNVLSHTSDEILKECKEKKKSKR</sequence>
<dbReference type="EMBL" id="SKCS01000166">
    <property type="protein sequence ID" value="TNN14671.1"/>
    <property type="molecule type" value="Genomic_DNA"/>
</dbReference>
<evidence type="ECO:0000256" key="1">
    <source>
        <dbReference type="ARBA" id="ARBA00022723"/>
    </source>
</evidence>
<dbReference type="SMART" id="SM00451">
    <property type="entry name" value="ZnF_U1"/>
    <property type="match status" value="2"/>
</dbReference>
<dbReference type="SMART" id="SM00355">
    <property type="entry name" value="ZnF_C2H2"/>
    <property type="match status" value="2"/>
</dbReference>
<dbReference type="GO" id="GO:0008270">
    <property type="term" value="F:zinc ion binding"/>
    <property type="evidence" value="ECO:0007669"/>
    <property type="project" value="UniProtKB-KW"/>
</dbReference>
<dbReference type="Gene3D" id="1.10.287.110">
    <property type="entry name" value="DnaJ domain"/>
    <property type="match status" value="1"/>
</dbReference>
<dbReference type="OrthoDB" id="552049at2759"/>
<dbReference type="Pfam" id="PF12171">
    <property type="entry name" value="zf-C2H2_jaz"/>
    <property type="match status" value="1"/>
</dbReference>
<dbReference type="PANTHER" id="PTHR44029:SF1">
    <property type="entry name" value="DNAJ HOMOLOG SUBFAMILY C MEMBER 21"/>
    <property type="match status" value="1"/>
</dbReference>
<evidence type="ECO:0000256" key="4">
    <source>
        <dbReference type="PROSITE-ProRule" id="PRU00042"/>
    </source>
</evidence>
<dbReference type="InterPro" id="IPR051964">
    <property type="entry name" value="Chaperone_stress_response"/>
</dbReference>
<dbReference type="SUPFAM" id="SSF57667">
    <property type="entry name" value="beta-beta-alpha zinc fingers"/>
    <property type="match status" value="1"/>
</dbReference>
<evidence type="ECO:0000256" key="3">
    <source>
        <dbReference type="ARBA" id="ARBA00022833"/>
    </source>
</evidence>
<dbReference type="PRINTS" id="PR00625">
    <property type="entry name" value="JDOMAIN"/>
</dbReference>
<dbReference type="Gene3D" id="3.30.160.60">
    <property type="entry name" value="Classic Zinc Finger"/>
    <property type="match status" value="1"/>
</dbReference>
<dbReference type="GO" id="GO:0003676">
    <property type="term" value="F:nucleic acid binding"/>
    <property type="evidence" value="ECO:0007669"/>
    <property type="project" value="InterPro"/>
</dbReference>
<feature type="domain" description="C2H2-type" evidence="7">
    <location>
        <begin position="533"/>
        <end position="562"/>
    </location>
</feature>
<gene>
    <name evidence="9" type="ORF">EWB00_001856</name>
</gene>
<evidence type="ECO:0000259" key="6">
    <source>
        <dbReference type="PROSITE" id="PS50076"/>
    </source>
</evidence>
<name>C1LIV6_SCHJA</name>
<dbReference type="InterPro" id="IPR003604">
    <property type="entry name" value="Matrin/U1-like-C_Znf_C2H2"/>
</dbReference>
<dbReference type="STRING" id="6182.C1LIV6"/>
<keyword evidence="3" id="KW-0862">Zinc</keyword>
<dbReference type="EMBL" id="SKCS01000166">
    <property type="protein sequence ID" value="TNN14670.1"/>
    <property type="molecule type" value="Genomic_DNA"/>
</dbReference>
<dbReference type="InterPro" id="IPR022755">
    <property type="entry name" value="Znf_C2H2_jaz"/>
</dbReference>
<dbReference type="SUPFAM" id="SSF46565">
    <property type="entry name" value="Chaperone J-domain"/>
    <property type="match status" value="1"/>
</dbReference>
<feature type="region of interest" description="Disordered" evidence="5">
    <location>
        <begin position="413"/>
        <end position="515"/>
    </location>
</feature>
<dbReference type="Pfam" id="PF21884">
    <property type="entry name" value="ZUO1-like_ZHD"/>
    <property type="match status" value="1"/>
</dbReference>
<feature type="region of interest" description="Disordered" evidence="5">
    <location>
        <begin position="131"/>
        <end position="161"/>
    </location>
</feature>
<dbReference type="Pfam" id="PF00226">
    <property type="entry name" value="DnaJ"/>
    <property type="match status" value="1"/>
</dbReference>
<evidence type="ECO:0000313" key="10">
    <source>
        <dbReference type="Proteomes" id="UP000311919"/>
    </source>
</evidence>
<reference evidence="8" key="1">
    <citation type="journal article" date="2009" name="Nature">
        <title>The Schistosoma japonicum genome reveals features of host-parasite interplay.</title>
        <authorList>
            <person name="Liu F."/>
            <person name="Zhou Y."/>
            <person name="Wang Z.Q."/>
            <person name="Lu G."/>
            <person name="Zheng H."/>
            <person name="Brindley P.J."/>
            <person name="McManus D.P."/>
            <person name="Blair D."/>
            <person name="Zhang Q.H."/>
            <person name="Zhong Y."/>
            <person name="Wang S."/>
            <person name="Han Z.G."/>
            <person name="Chen Z."/>
        </authorList>
    </citation>
    <scope>NUCLEOTIDE SEQUENCE</scope>
    <source>
        <strain evidence="8">Anhui</strain>
    </source>
</reference>
<evidence type="ECO:0000313" key="8">
    <source>
        <dbReference type="EMBL" id="CAX74634.1"/>
    </source>
</evidence>
<dbReference type="PROSITE" id="PS50157">
    <property type="entry name" value="ZINC_FINGER_C2H2_2"/>
    <property type="match status" value="1"/>
</dbReference>
<dbReference type="SMART" id="SM00271">
    <property type="entry name" value="DnaJ"/>
    <property type="match status" value="1"/>
</dbReference>
<dbReference type="InterPro" id="IPR054076">
    <property type="entry name" value="ZUO1-like_ZHD"/>
</dbReference>
<protein>
    <submittedName>
        <fullName evidence="8">DnaJ homolog, subfamily A, member 5</fullName>
    </submittedName>
    <submittedName>
        <fullName evidence="9">DnaJ subfamily C member 21</fullName>
    </submittedName>
</protein>
<evidence type="ECO:0000313" key="9">
    <source>
        <dbReference type="EMBL" id="TNN14670.1"/>
    </source>
</evidence>
<dbReference type="PROSITE" id="PS50076">
    <property type="entry name" value="DNAJ_2"/>
    <property type="match status" value="1"/>
</dbReference>
<dbReference type="InterPro" id="IPR041661">
    <property type="entry name" value="ZN622/Rei1/Reh1_Znf-C2H2"/>
</dbReference>
<dbReference type="Proteomes" id="UP000311919">
    <property type="component" value="Unassembled WGS sequence"/>
</dbReference>
<dbReference type="PROSITE" id="PS00028">
    <property type="entry name" value="ZINC_FINGER_C2H2_1"/>
    <property type="match status" value="1"/>
</dbReference>
<feature type="compositionally biased region" description="Low complexity" evidence="5">
    <location>
        <begin position="151"/>
        <end position="161"/>
    </location>
</feature>
<accession>C1LIV6</accession>
<dbReference type="InterPro" id="IPR001623">
    <property type="entry name" value="DnaJ_domain"/>
</dbReference>
<reference evidence="8" key="2">
    <citation type="submission" date="2009-03" db="EMBL/GenBank/DDBJ databases">
        <authorList>
            <person name="Gang L."/>
        </authorList>
    </citation>
    <scope>NUCLEOTIDE SEQUENCE</scope>
    <source>
        <strain evidence="8">Anhui</strain>
    </source>
</reference>
<feature type="compositionally biased region" description="Polar residues" evidence="5">
    <location>
        <begin position="457"/>
        <end position="499"/>
    </location>
</feature>
<proteinExistence type="evidence at transcript level"/>
<dbReference type="CDD" id="cd06257">
    <property type="entry name" value="DnaJ"/>
    <property type="match status" value="1"/>
</dbReference>
<dbReference type="Pfam" id="PF12756">
    <property type="entry name" value="zf-C2H2_2"/>
    <property type="match status" value="1"/>
</dbReference>
<keyword evidence="2 4" id="KW-0863">Zinc-finger</keyword>
<reference evidence="9 10" key="3">
    <citation type="submission" date="2019-03" db="EMBL/GenBank/DDBJ databases">
        <title>An improved genome assembly of the fluke Schistosoma japonicum.</title>
        <authorList>
            <person name="Hu W."/>
            <person name="Luo F."/>
            <person name="Yin M."/>
            <person name="Mo X."/>
            <person name="Sun C."/>
            <person name="Wu Q."/>
            <person name="Zhu B."/>
            <person name="Xiang M."/>
            <person name="Wang J."/>
            <person name="Wang Y."/>
            <person name="Zhang T."/>
            <person name="Xu B."/>
            <person name="Zheng H."/>
            <person name="Feng Z."/>
        </authorList>
    </citation>
    <scope>NUCLEOTIDE SEQUENCE [LARGE SCALE GENOMIC DNA]</scope>
    <source>
        <strain evidence="9">HuSjv2</strain>
        <tissue evidence="9">Worms</tissue>
    </source>
</reference>
<dbReference type="InterPro" id="IPR013087">
    <property type="entry name" value="Znf_C2H2_type"/>
</dbReference>
<dbReference type="EMBL" id="FN318908">
    <property type="protein sequence ID" value="CAX74636.1"/>
    <property type="molecule type" value="mRNA"/>
</dbReference>
<dbReference type="AlphaFoldDB" id="C1LIV6"/>
<dbReference type="InterPro" id="IPR036236">
    <property type="entry name" value="Znf_C2H2_sf"/>
</dbReference>
<dbReference type="EMBL" id="FN318906">
    <property type="protein sequence ID" value="CAX74634.1"/>
    <property type="molecule type" value="mRNA"/>
</dbReference>
<organism evidence="8">
    <name type="scientific">Schistosoma japonicum</name>
    <name type="common">Blood fluke</name>
    <dbReference type="NCBI Taxonomy" id="6182"/>
    <lineage>
        <taxon>Eukaryota</taxon>
        <taxon>Metazoa</taxon>
        <taxon>Spiralia</taxon>
        <taxon>Lophotrochozoa</taxon>
        <taxon>Platyhelminthes</taxon>
        <taxon>Trematoda</taxon>
        <taxon>Digenea</taxon>
        <taxon>Strigeidida</taxon>
        <taxon>Schistosomatoidea</taxon>
        <taxon>Schistosomatidae</taxon>
        <taxon>Schistosoma</taxon>
    </lineage>
</organism>
<feature type="domain" description="J" evidence="6">
    <location>
        <begin position="3"/>
        <end position="67"/>
    </location>
</feature>
<feature type="compositionally biased region" description="Basic residues" evidence="5">
    <location>
        <begin position="436"/>
        <end position="449"/>
    </location>
</feature>
<evidence type="ECO:0000256" key="5">
    <source>
        <dbReference type="SAM" id="MobiDB-lite"/>
    </source>
</evidence>
<dbReference type="PANTHER" id="PTHR44029">
    <property type="entry name" value="DNAJ HOMOLOG SUBFAMILY C MEMBER 21"/>
    <property type="match status" value="1"/>
</dbReference>
<dbReference type="GO" id="GO:0005737">
    <property type="term" value="C:cytoplasm"/>
    <property type="evidence" value="ECO:0007669"/>
    <property type="project" value="TreeGrafter"/>
</dbReference>
<evidence type="ECO:0000256" key="2">
    <source>
        <dbReference type="ARBA" id="ARBA00022771"/>
    </source>
</evidence>
<keyword evidence="10" id="KW-1185">Reference proteome</keyword>
<evidence type="ECO:0000259" key="7">
    <source>
        <dbReference type="PROSITE" id="PS50157"/>
    </source>
</evidence>
<keyword evidence="1" id="KW-0479">Metal-binding</keyword>
<dbReference type="InterPro" id="IPR036869">
    <property type="entry name" value="J_dom_sf"/>
</dbReference>